<proteinExistence type="predicted"/>
<organism evidence="1 2">
    <name type="scientific">Shackletoniella antarctica</name>
    <dbReference type="NCBI Taxonomy" id="268115"/>
    <lineage>
        <taxon>Bacteria</taxon>
        <taxon>Bacillati</taxon>
        <taxon>Cyanobacteriota</taxon>
        <taxon>Cyanophyceae</taxon>
        <taxon>Oculatellales</taxon>
        <taxon>Oculatellaceae</taxon>
        <taxon>Shackletoniella</taxon>
    </lineage>
</organism>
<dbReference type="InterPro" id="IPR022453">
    <property type="entry name" value="Znf_MqsA-type"/>
</dbReference>
<dbReference type="Proteomes" id="UP000249081">
    <property type="component" value="Unassembled WGS sequence"/>
</dbReference>
<reference evidence="2" key="1">
    <citation type="submission" date="2018-04" db="EMBL/GenBank/DDBJ databases">
        <authorList>
            <person name="Cornet L."/>
        </authorList>
    </citation>
    <scope>NUCLEOTIDE SEQUENCE [LARGE SCALE GENOMIC DNA]</scope>
</reference>
<dbReference type="EMBL" id="QBMN01000192">
    <property type="protein sequence ID" value="PZO34812.1"/>
    <property type="molecule type" value="Genomic_DNA"/>
</dbReference>
<sequence>MATEWQETLVEKQVTYTLNLNGQVILIENVPARVDEETGEQFFSPPTGINVRRDKGIFGATYQ</sequence>
<dbReference type="AlphaFoldDB" id="A0A2W4VQM3"/>
<evidence type="ECO:0000313" key="2">
    <source>
        <dbReference type="Proteomes" id="UP000249081"/>
    </source>
</evidence>
<evidence type="ECO:0000313" key="1">
    <source>
        <dbReference type="EMBL" id="PZO34812.1"/>
    </source>
</evidence>
<gene>
    <name evidence="1" type="ORF">DCF17_19820</name>
</gene>
<accession>A0A2W4VQM3</accession>
<name>A0A2W4VQM3_9CYAN</name>
<comment type="caution">
    <text evidence="1">The sequence shown here is derived from an EMBL/GenBank/DDBJ whole genome shotgun (WGS) entry which is preliminary data.</text>
</comment>
<dbReference type="NCBIfam" id="TIGR03831">
    <property type="entry name" value="YgiT_finger"/>
    <property type="match status" value="1"/>
</dbReference>
<protein>
    <submittedName>
        <fullName evidence="1">Uncharacterized protein</fullName>
    </submittedName>
</protein>
<reference evidence="1 2" key="2">
    <citation type="submission" date="2018-06" db="EMBL/GenBank/DDBJ databases">
        <title>Metagenomic assembly of (sub)arctic Cyanobacteria and their associated microbiome from non-axenic cultures.</title>
        <authorList>
            <person name="Baurain D."/>
        </authorList>
    </citation>
    <scope>NUCLEOTIDE SEQUENCE [LARGE SCALE GENOMIC DNA]</scope>
    <source>
        <strain evidence="1">ULC041bin1</strain>
    </source>
</reference>